<dbReference type="Gene3D" id="2.40.50.140">
    <property type="entry name" value="Nucleic acid-binding proteins"/>
    <property type="match status" value="1"/>
</dbReference>
<dbReference type="InterPro" id="IPR029058">
    <property type="entry name" value="AB_hydrolase_fold"/>
</dbReference>
<feature type="region of interest" description="Disordered" evidence="1">
    <location>
        <begin position="1"/>
        <end position="23"/>
    </location>
</feature>
<feature type="region of interest" description="Disordered" evidence="1">
    <location>
        <begin position="671"/>
        <end position="691"/>
    </location>
</feature>
<dbReference type="GO" id="GO:0008236">
    <property type="term" value="F:serine-type peptidase activity"/>
    <property type="evidence" value="ECO:0007669"/>
    <property type="project" value="InterPro"/>
</dbReference>
<dbReference type="RefSeq" id="XP_002784747.1">
    <property type="nucleotide sequence ID" value="XM_002784701.1"/>
</dbReference>
<evidence type="ECO:0000313" key="5">
    <source>
        <dbReference type="Proteomes" id="UP000007800"/>
    </source>
</evidence>
<dbReference type="GO" id="GO:0005634">
    <property type="term" value="C:nucleus"/>
    <property type="evidence" value="ECO:0007669"/>
    <property type="project" value="TreeGrafter"/>
</dbReference>
<evidence type="ECO:0000256" key="1">
    <source>
        <dbReference type="SAM" id="MobiDB-lite"/>
    </source>
</evidence>
<sequence length="1434" mass="158402">MPSARRGPPGRAKEANPLLGDLPKDSAKAWEIDIVECLEKLKVELFEDDDDEDGENDNPHPINFAQAAIGLYHSAAVYARKGGQKTRRCKEARKIRKKLGIFDDGDGCELLDSKITRAPEGQLNMLKAGNKMNTNHSFVHRVPLFLVPREEGDRKRPEYKVSSCTVNPYNMAVLLPDLEGRCYTNQEEYLILQEHSGNPRDGAEDAAPLPPPPTQAVIEAPGISPGDSHEDDNLPQEGYSSITDHTMQDDASFADHGHGYDTAQNDADMVPADVPPTADTTTLNATLDLAAQGHHNVGSDNSVAVVEEMDEDDDDDEGQWTLLDPYVNPGNKPQKSMKIGKLGKPVPLKTHSVLTIKLSNGRRAAMNLDIAEDSILPSSTERPALVWQTMGEYPEASSIENKLAQQVSKQRKECRKVVRQWNERASIERLEALHLLKATRDVVTEAERREEKPPPRIDEGGESSDSDDDNNNEVSHIDRRSVVSARSPGLSPAPHGGDPSRLSLGSIDANNVSTEYSAMLPVRRGGDTGTTAARAAADIAKEAQFRDLLRQQEEYASIIQKYLLKEFQAGNDTADGGGGGPNSPGEARTGVDLLNRDLERNAQNIYAKVRKWQDQVEPLLEEQDNRPPFTLESYTKDVIEKVKTSNERIAEGHGMSRSQGHNNDENAQILDAEDDDDDDDDSPLPSATLDDILQGEPAWNVGRLFLSALILTNNGNMDIFDKSGTSPDSPDAHEDDDAEQGAANSSQLSEEARGLKKRKKDRKKYGIRLLDADKCVNYDVEEPDDVDNAGGGHPNEIDKGSIIKQKWKEDGPAEYWEINNVRQVKQGRQAAHVSLEYTNLTSNKPERWKGSTTAKFNVVKIEKQACQILYWDNDEKVFFVQDDQFNQQELPQRYVKEASKLLKNGDQVTLWLDDDEIVKSFSPTAKVEKKAAGIVKSILSNLEEFEPRKFCRHIVFREDYGKDDTLVLPDIPVDERVKARAFGSDGCSCEARIVAGAESKEPANGTSGSSLFLEVYDNSQQQLVRRRLPDDIVEVRNGGPFGELIVYGTSYVLIPGERRPPKYPKTWWSTKESSLNEVDGDAGNVDKNAPQLTPLSRFRYKPNFGEKLTNIKEPCIYIYSIEDDEFIDINHQLGSQFMGDKTLGYATFSRKGERVVFVGARNRFTTHITAMELYVLDPNSLAFHEVPIMGDDTWKGLFLHLHEESRSLIRWIPNAENKQVVLTTQSQGAYRTFVIDVDSGRILRSIWPGRDGQLADGLSGSCTLLDVGASEGKGSRALVMTQSLVDRPCISSVSIADPESDCIEVMASPRVSWNGGSPPTISLVQGESCTGLLVTPAVWNEQLVARLHGGPHSFSANAFVGEVAYLLQAGFAVVLPNYRGSTSFGLDFLNALPGHAGTMDVADCDDIVVHAIQDLEKSTGEDNRSPPSRSCRGR</sequence>
<feature type="region of interest" description="Disordered" evidence="1">
    <location>
        <begin position="721"/>
        <end position="757"/>
    </location>
</feature>
<keyword evidence="5" id="KW-1185">Reference proteome</keyword>
<organism evidence="5">
    <name type="scientific">Perkinsus marinus (strain ATCC 50983 / TXsc)</name>
    <dbReference type="NCBI Taxonomy" id="423536"/>
    <lineage>
        <taxon>Eukaryota</taxon>
        <taxon>Sar</taxon>
        <taxon>Alveolata</taxon>
        <taxon>Perkinsozoa</taxon>
        <taxon>Perkinsea</taxon>
        <taxon>Perkinsida</taxon>
        <taxon>Perkinsidae</taxon>
        <taxon>Perkinsus</taxon>
    </lineage>
</organism>
<evidence type="ECO:0000259" key="2">
    <source>
        <dbReference type="Pfam" id="PF00326"/>
    </source>
</evidence>
<dbReference type="SUPFAM" id="SSF53474">
    <property type="entry name" value="alpha/beta-Hydrolases"/>
    <property type="match status" value="1"/>
</dbReference>
<dbReference type="InParanoid" id="C5KGI7"/>
<dbReference type="PANTHER" id="PTHR14324">
    <property type="entry name" value="CONDENSIN-2 COMPLEX SUBUNIT H2"/>
    <property type="match status" value="1"/>
</dbReference>
<dbReference type="OrthoDB" id="10038475at2759"/>
<feature type="compositionally biased region" description="Acidic residues" evidence="1">
    <location>
        <begin position="671"/>
        <end position="682"/>
    </location>
</feature>
<dbReference type="InterPro" id="IPR001375">
    <property type="entry name" value="Peptidase_S9_cat"/>
</dbReference>
<dbReference type="Gene3D" id="3.40.50.1820">
    <property type="entry name" value="alpha/beta hydrolase"/>
    <property type="match status" value="1"/>
</dbReference>
<dbReference type="InterPro" id="IPR031739">
    <property type="entry name" value="Ncaph2"/>
</dbReference>
<feature type="domain" description="Peptidase S9 prolyl oligopeptidase catalytic" evidence="2">
    <location>
        <begin position="1362"/>
        <end position="1413"/>
    </location>
</feature>
<protein>
    <submittedName>
        <fullName evidence="4">Acylamino-acid-releasing enzyme, putative</fullName>
    </submittedName>
</protein>
<feature type="domain" description="Condensin-2 complex subunit H2 C-terminal" evidence="3">
    <location>
        <begin position="604"/>
        <end position="724"/>
    </location>
</feature>
<dbReference type="InterPro" id="IPR031737">
    <property type="entry name" value="CNDH2_C"/>
</dbReference>
<dbReference type="PANTHER" id="PTHR14324:SF3">
    <property type="entry name" value="CONDENSIN-2 COMPLEX SUBUNIT H2"/>
    <property type="match status" value="1"/>
</dbReference>
<dbReference type="GO" id="GO:0010032">
    <property type="term" value="P:meiotic chromosome condensation"/>
    <property type="evidence" value="ECO:0007669"/>
    <property type="project" value="TreeGrafter"/>
</dbReference>
<dbReference type="Proteomes" id="UP000007800">
    <property type="component" value="Unassembled WGS sequence"/>
</dbReference>
<feature type="compositionally biased region" description="Acidic residues" evidence="1">
    <location>
        <begin position="460"/>
        <end position="471"/>
    </location>
</feature>
<dbReference type="EMBL" id="GG672918">
    <property type="protein sequence ID" value="EER16543.1"/>
    <property type="molecule type" value="Genomic_DNA"/>
</dbReference>
<dbReference type="GO" id="GO:0000796">
    <property type="term" value="C:condensin complex"/>
    <property type="evidence" value="ECO:0007669"/>
    <property type="project" value="TreeGrafter"/>
</dbReference>
<evidence type="ECO:0000313" key="4">
    <source>
        <dbReference type="EMBL" id="EER16543.1"/>
    </source>
</evidence>
<feature type="compositionally biased region" description="Basic and acidic residues" evidence="1">
    <location>
        <begin position="442"/>
        <end position="459"/>
    </location>
</feature>
<dbReference type="InterPro" id="IPR012340">
    <property type="entry name" value="NA-bd_OB-fold"/>
</dbReference>
<dbReference type="GeneID" id="9063617"/>
<dbReference type="GO" id="GO:0051306">
    <property type="term" value="P:mitotic sister chromatid separation"/>
    <property type="evidence" value="ECO:0007669"/>
    <property type="project" value="TreeGrafter"/>
</dbReference>
<name>C5KGI7_PERM5</name>
<accession>C5KGI7</accession>
<dbReference type="Pfam" id="PF00326">
    <property type="entry name" value="Peptidase_S9"/>
    <property type="match status" value="1"/>
</dbReference>
<gene>
    <name evidence="4" type="ORF">Pmar_PMAR021142</name>
</gene>
<reference evidence="4 5" key="1">
    <citation type="submission" date="2008-07" db="EMBL/GenBank/DDBJ databases">
        <authorList>
            <person name="El-Sayed N."/>
            <person name="Caler E."/>
            <person name="Inman J."/>
            <person name="Amedeo P."/>
            <person name="Hass B."/>
            <person name="Wortman J."/>
        </authorList>
    </citation>
    <scope>NUCLEOTIDE SEQUENCE [LARGE SCALE GENOMIC DNA]</scope>
    <source>
        <strain evidence="5">ATCC 50983 / TXsc</strain>
    </source>
</reference>
<dbReference type="GO" id="GO:0006508">
    <property type="term" value="P:proteolysis"/>
    <property type="evidence" value="ECO:0007669"/>
    <property type="project" value="InterPro"/>
</dbReference>
<evidence type="ECO:0000259" key="3">
    <source>
        <dbReference type="Pfam" id="PF16858"/>
    </source>
</evidence>
<dbReference type="GO" id="GO:0003682">
    <property type="term" value="F:chromatin binding"/>
    <property type="evidence" value="ECO:0007669"/>
    <property type="project" value="TreeGrafter"/>
</dbReference>
<feature type="region of interest" description="Disordered" evidence="1">
    <location>
        <begin position="442"/>
        <end position="506"/>
    </location>
</feature>
<dbReference type="Pfam" id="PF16858">
    <property type="entry name" value="CNDH2_C"/>
    <property type="match status" value="1"/>
</dbReference>
<feature type="region of interest" description="Disordered" evidence="1">
    <location>
        <begin position="196"/>
        <end position="242"/>
    </location>
</feature>
<proteinExistence type="predicted"/>